<evidence type="ECO:0000256" key="1">
    <source>
        <dbReference type="SAM" id="MobiDB-lite"/>
    </source>
</evidence>
<organism evidence="2">
    <name type="scientific">Lygus hesperus</name>
    <name type="common">Western plant bug</name>
    <dbReference type="NCBI Taxonomy" id="30085"/>
    <lineage>
        <taxon>Eukaryota</taxon>
        <taxon>Metazoa</taxon>
        <taxon>Ecdysozoa</taxon>
        <taxon>Arthropoda</taxon>
        <taxon>Hexapoda</taxon>
        <taxon>Insecta</taxon>
        <taxon>Pterygota</taxon>
        <taxon>Neoptera</taxon>
        <taxon>Paraneoptera</taxon>
        <taxon>Hemiptera</taxon>
        <taxon>Heteroptera</taxon>
        <taxon>Panheteroptera</taxon>
        <taxon>Cimicomorpha</taxon>
        <taxon>Miridae</taxon>
        <taxon>Mirini</taxon>
        <taxon>Lygus</taxon>
    </lineage>
</organism>
<protein>
    <submittedName>
        <fullName evidence="2">Uncharacterized protein</fullName>
    </submittedName>
</protein>
<feature type="compositionally biased region" description="Basic and acidic residues" evidence="1">
    <location>
        <begin position="98"/>
        <end position="111"/>
    </location>
</feature>
<gene>
    <name evidence="2" type="ORF">g.25150</name>
</gene>
<dbReference type="EMBL" id="GDHC01016195">
    <property type="protein sequence ID" value="JAQ02434.1"/>
    <property type="molecule type" value="Transcribed_RNA"/>
</dbReference>
<feature type="compositionally biased region" description="Acidic residues" evidence="1">
    <location>
        <begin position="88"/>
        <end position="97"/>
    </location>
</feature>
<proteinExistence type="predicted"/>
<reference evidence="2" key="1">
    <citation type="journal article" date="2016" name="Gigascience">
        <title>De novo construction of an expanded transcriptome assembly for the western tarnished plant bug, Lygus hesperus.</title>
        <authorList>
            <person name="Tassone E.E."/>
            <person name="Geib S.M."/>
            <person name="Hall B."/>
            <person name="Fabrick J.A."/>
            <person name="Brent C.S."/>
            <person name="Hull J.J."/>
        </authorList>
    </citation>
    <scope>NUCLEOTIDE SEQUENCE</scope>
</reference>
<accession>A0A146L1K6</accession>
<feature type="non-terminal residue" evidence="2">
    <location>
        <position position="1"/>
    </location>
</feature>
<sequence length="111" mass="12470">LKQEVVEVADNQNSPDNLVPDDLNVSNDAQDYILQQQQLPYQNVEFQFQQDGFEETAGDDVATAVEPEVPRTRKRRAAAMRALANMGSEEEEDDADLIDTKIAKTEEQSDD</sequence>
<feature type="region of interest" description="Disordered" evidence="1">
    <location>
        <begin position="82"/>
        <end position="111"/>
    </location>
</feature>
<feature type="non-terminal residue" evidence="2">
    <location>
        <position position="111"/>
    </location>
</feature>
<evidence type="ECO:0000313" key="2">
    <source>
        <dbReference type="EMBL" id="JAQ02434.1"/>
    </source>
</evidence>
<feature type="region of interest" description="Disordered" evidence="1">
    <location>
        <begin position="1"/>
        <end position="20"/>
    </location>
</feature>
<name>A0A146L1K6_LYGHE</name>
<dbReference type="AlphaFoldDB" id="A0A146L1K6"/>